<evidence type="ECO:0000313" key="2">
    <source>
        <dbReference type="Proteomes" id="UP001499915"/>
    </source>
</evidence>
<proteinExistence type="predicted"/>
<accession>A0ABN1I6K1</accession>
<comment type="caution">
    <text evidence="1">The sequence shown here is derived from an EMBL/GenBank/DDBJ whole genome shotgun (WGS) entry which is preliminary data.</text>
</comment>
<protein>
    <submittedName>
        <fullName evidence="1">Uncharacterized protein</fullName>
    </submittedName>
</protein>
<sequence length="43" mass="4706">MELGAGGGLKTRMIADVMYKADRNDTLKLKLETAFGKACEVMQ</sequence>
<dbReference type="Proteomes" id="UP001499915">
    <property type="component" value="Unassembled WGS sequence"/>
</dbReference>
<organism evidence="1 2">
    <name type="scientific">Marinobacterium maritimum</name>
    <dbReference type="NCBI Taxonomy" id="500162"/>
    <lineage>
        <taxon>Bacteria</taxon>
        <taxon>Pseudomonadati</taxon>
        <taxon>Pseudomonadota</taxon>
        <taxon>Gammaproteobacteria</taxon>
        <taxon>Oceanospirillales</taxon>
        <taxon>Oceanospirillaceae</taxon>
        <taxon>Marinobacterium</taxon>
    </lineage>
</organism>
<dbReference type="EMBL" id="BAAAET010000002">
    <property type="protein sequence ID" value="GAA0692631.1"/>
    <property type="molecule type" value="Genomic_DNA"/>
</dbReference>
<keyword evidence="2" id="KW-1185">Reference proteome</keyword>
<reference evidence="1 2" key="1">
    <citation type="journal article" date="2019" name="Int. J. Syst. Evol. Microbiol.">
        <title>The Global Catalogue of Microorganisms (GCM) 10K type strain sequencing project: providing services to taxonomists for standard genome sequencing and annotation.</title>
        <authorList>
            <consortium name="The Broad Institute Genomics Platform"/>
            <consortium name="The Broad Institute Genome Sequencing Center for Infectious Disease"/>
            <person name="Wu L."/>
            <person name="Ma J."/>
        </authorList>
    </citation>
    <scope>NUCLEOTIDE SEQUENCE [LARGE SCALE GENOMIC DNA]</scope>
    <source>
        <strain evidence="1 2">JCM 15134</strain>
    </source>
</reference>
<evidence type="ECO:0000313" key="1">
    <source>
        <dbReference type="EMBL" id="GAA0692631.1"/>
    </source>
</evidence>
<gene>
    <name evidence="1" type="ORF">GCM10009104_19730</name>
</gene>
<name>A0ABN1I6K1_9GAMM</name>